<organism evidence="11 12">
    <name type="scientific">Porites lobata</name>
    <dbReference type="NCBI Taxonomy" id="104759"/>
    <lineage>
        <taxon>Eukaryota</taxon>
        <taxon>Metazoa</taxon>
        <taxon>Cnidaria</taxon>
        <taxon>Anthozoa</taxon>
        <taxon>Hexacorallia</taxon>
        <taxon>Scleractinia</taxon>
        <taxon>Fungiina</taxon>
        <taxon>Poritidae</taxon>
        <taxon>Porites</taxon>
    </lineage>
</organism>
<dbReference type="InterPro" id="IPR013783">
    <property type="entry name" value="Ig-like_fold"/>
</dbReference>
<keyword evidence="12" id="KW-1185">Reference proteome</keyword>
<name>A0ABN8RFZ1_9CNID</name>
<sequence length="686" mass="74145">MINEASWTQMKTTTATDDTSAFAKFTDIDHFTPETQDKDIALFNSSQPSGDFPAGGDAPPFPMDFLETPVIPPLPGMIDLYESDVSDSCPASPSPLSSPQDCRSSSSESGIEDVSDMEDTPFVCSQIIGGNAVLKKGNPPSPLNSLTQASVITNGGKKRRKSSRKTSSDSSVLEELNKLLAATSTSVDHSGFQPSQAITGLDVMVGIQTTASPTSVSNSCPLSVEGGQATTLAQALSISSSSNQMMSSASVTKVSSSPPAAPLSKTRSKPSRNTKKSDEPKIVIVEEPEENYRARYESEGCRGPIHGSQENSFPAVKVTGYTGSVWITVHLTTSGGVPHYHSIHGPGSTKVPCKETTLPGGVPAVQVMVAPDSNMTAVLDSLSIRRLRNWEGDRELRKRGIDPRTWKKERKEARLLFQAEIPEHDGHPAIKLTCKSKVFQCSSTGPPGNPEIWWASISEGSVEGGDELGLIGKKFQSGFKVRFFSANPSETWESFAEVDKSKSHQGAAVVLTPAYCDTQITSPVTVNVVVMFGNGRDAKSSDPIEFTYKPKPNVQVQEVEMHPSLPVATDNFLQVDFINPIGDVVMNNIPHELLQPPTPAPEPPQPATVVLPVLNDEQDWQSMCLVLGELHKQGQLSTEHVKELCDYVKRRDTLLLQAFRTARTASTIEQLQANFKQYLSGMLCNL</sequence>
<evidence type="ECO:0000256" key="2">
    <source>
        <dbReference type="ARBA" id="ARBA00004496"/>
    </source>
</evidence>
<dbReference type="InterPro" id="IPR002909">
    <property type="entry name" value="IPT_dom"/>
</dbReference>
<evidence type="ECO:0000259" key="10">
    <source>
        <dbReference type="PROSITE" id="PS50254"/>
    </source>
</evidence>
<evidence type="ECO:0000256" key="1">
    <source>
        <dbReference type="ARBA" id="ARBA00004123"/>
    </source>
</evidence>
<keyword evidence="6" id="KW-0238">DNA-binding</keyword>
<evidence type="ECO:0000313" key="12">
    <source>
        <dbReference type="Proteomes" id="UP001159405"/>
    </source>
</evidence>
<keyword evidence="8" id="KW-0539">Nucleus</keyword>
<dbReference type="InterPro" id="IPR037059">
    <property type="entry name" value="RHD_DNA_bind_dom_sf"/>
</dbReference>
<dbReference type="InterPro" id="IPR008366">
    <property type="entry name" value="NFAT"/>
</dbReference>
<dbReference type="CDD" id="cd00602">
    <property type="entry name" value="IPT_TF"/>
    <property type="match status" value="1"/>
</dbReference>
<gene>
    <name evidence="11" type="ORF">PLOB_00018410</name>
</gene>
<keyword evidence="5" id="KW-0805">Transcription regulation</keyword>
<feature type="domain" description="RHD" evidence="10">
    <location>
        <begin position="277"/>
        <end position="426"/>
    </location>
</feature>
<dbReference type="InterPro" id="IPR011539">
    <property type="entry name" value="RHD_DNA_bind_dom"/>
</dbReference>
<dbReference type="Pfam" id="PF16179">
    <property type="entry name" value="RHD_dimer"/>
    <property type="match status" value="1"/>
</dbReference>
<protein>
    <recommendedName>
        <fullName evidence="10">RHD domain-containing protein</fullName>
    </recommendedName>
</protein>
<feature type="compositionally biased region" description="Polar residues" evidence="9">
    <location>
        <begin position="143"/>
        <end position="153"/>
    </location>
</feature>
<evidence type="ECO:0000256" key="9">
    <source>
        <dbReference type="SAM" id="MobiDB-lite"/>
    </source>
</evidence>
<dbReference type="Gene3D" id="2.60.40.340">
    <property type="entry name" value="Rel homology domain (RHD), DNA-binding domain"/>
    <property type="match status" value="1"/>
</dbReference>
<evidence type="ECO:0000256" key="5">
    <source>
        <dbReference type="ARBA" id="ARBA00023015"/>
    </source>
</evidence>
<feature type="compositionally biased region" description="Low complexity" evidence="9">
    <location>
        <begin position="248"/>
        <end position="258"/>
    </location>
</feature>
<feature type="compositionally biased region" description="Low complexity" evidence="9">
    <location>
        <begin position="86"/>
        <end position="109"/>
    </location>
</feature>
<comment type="subcellular location">
    <subcellularLocation>
        <location evidence="2">Cytoplasm</location>
    </subcellularLocation>
    <subcellularLocation>
        <location evidence="1">Nucleus</location>
    </subcellularLocation>
</comment>
<evidence type="ECO:0000256" key="6">
    <source>
        <dbReference type="ARBA" id="ARBA00023125"/>
    </source>
</evidence>
<dbReference type="SUPFAM" id="SSF81296">
    <property type="entry name" value="E set domains"/>
    <property type="match status" value="1"/>
</dbReference>
<keyword evidence="3" id="KW-0963">Cytoplasm</keyword>
<proteinExistence type="predicted"/>
<keyword evidence="4" id="KW-0597">Phosphoprotein</keyword>
<dbReference type="PANTHER" id="PTHR12533:SF7">
    <property type="entry name" value="NFAT NUCLEAR FACTOR, ISOFORM B"/>
    <property type="match status" value="1"/>
</dbReference>
<dbReference type="InterPro" id="IPR008967">
    <property type="entry name" value="p53-like_TF_DNA-bd_sf"/>
</dbReference>
<feature type="region of interest" description="Disordered" evidence="9">
    <location>
        <begin position="81"/>
        <end position="116"/>
    </location>
</feature>
<comment type="caution">
    <text evidence="11">The sequence shown here is derived from an EMBL/GenBank/DDBJ whole genome shotgun (WGS) entry which is preliminary data.</text>
</comment>
<keyword evidence="7" id="KW-0804">Transcription</keyword>
<dbReference type="InterPro" id="IPR014756">
    <property type="entry name" value="Ig_E-set"/>
</dbReference>
<dbReference type="SMART" id="SM00429">
    <property type="entry name" value="IPT"/>
    <property type="match status" value="1"/>
</dbReference>
<evidence type="ECO:0000256" key="3">
    <source>
        <dbReference type="ARBA" id="ARBA00022490"/>
    </source>
</evidence>
<evidence type="ECO:0000256" key="8">
    <source>
        <dbReference type="ARBA" id="ARBA00023242"/>
    </source>
</evidence>
<feature type="region of interest" description="Disordered" evidence="9">
    <location>
        <begin position="135"/>
        <end position="172"/>
    </location>
</feature>
<dbReference type="Pfam" id="PF00554">
    <property type="entry name" value="RHD_DNA_bind"/>
    <property type="match status" value="1"/>
</dbReference>
<dbReference type="PROSITE" id="PS50254">
    <property type="entry name" value="REL_2"/>
    <property type="match status" value="1"/>
</dbReference>
<evidence type="ECO:0000256" key="7">
    <source>
        <dbReference type="ARBA" id="ARBA00023163"/>
    </source>
</evidence>
<accession>A0ABN8RFZ1</accession>
<dbReference type="PANTHER" id="PTHR12533">
    <property type="entry name" value="NFAT"/>
    <property type="match status" value="1"/>
</dbReference>
<feature type="region of interest" description="Disordered" evidence="9">
    <location>
        <begin position="36"/>
        <end position="61"/>
    </location>
</feature>
<feature type="region of interest" description="Disordered" evidence="9">
    <location>
        <begin position="248"/>
        <end position="282"/>
    </location>
</feature>
<dbReference type="InterPro" id="IPR032397">
    <property type="entry name" value="RHD_dimer"/>
</dbReference>
<dbReference type="Gene3D" id="2.60.40.10">
    <property type="entry name" value="Immunoglobulins"/>
    <property type="match status" value="1"/>
</dbReference>
<reference evidence="11 12" key="1">
    <citation type="submission" date="2022-05" db="EMBL/GenBank/DDBJ databases">
        <authorList>
            <consortium name="Genoscope - CEA"/>
            <person name="William W."/>
        </authorList>
    </citation>
    <scope>NUCLEOTIDE SEQUENCE [LARGE SCALE GENOMIC DNA]</scope>
</reference>
<dbReference type="SUPFAM" id="SSF49417">
    <property type="entry name" value="p53-like transcription factors"/>
    <property type="match status" value="1"/>
</dbReference>
<evidence type="ECO:0000313" key="11">
    <source>
        <dbReference type="EMBL" id="CAH3176760.1"/>
    </source>
</evidence>
<dbReference type="Proteomes" id="UP001159405">
    <property type="component" value="Unassembled WGS sequence"/>
</dbReference>
<evidence type="ECO:0000256" key="4">
    <source>
        <dbReference type="ARBA" id="ARBA00022553"/>
    </source>
</evidence>
<dbReference type="EMBL" id="CALNXK010000216">
    <property type="protein sequence ID" value="CAH3176760.1"/>
    <property type="molecule type" value="Genomic_DNA"/>
</dbReference>